<protein>
    <submittedName>
        <fullName evidence="2">Protein bobber 1</fullName>
    </submittedName>
</protein>
<sequence>MALTWRIISLQEVTINVPVPPGTKSRFLVADIKNTSLKVGLKGQPLIIDGELFKAVKGDDYVCYWSLEDQNEVSILFTKQNKCDWWKSLFKGGPEIVSHSYERLELLLEFLDFLGLYCLVNA</sequence>
<comment type="caution">
    <text evidence="2">The sequence shown here is derived from an EMBL/GenBank/DDBJ whole genome shotgun (WGS) entry which is preliminary data.</text>
</comment>
<dbReference type="GO" id="GO:0005737">
    <property type="term" value="C:cytoplasm"/>
    <property type="evidence" value="ECO:0007669"/>
    <property type="project" value="TreeGrafter"/>
</dbReference>
<evidence type="ECO:0000313" key="3">
    <source>
        <dbReference type="Proteomes" id="UP000187609"/>
    </source>
</evidence>
<dbReference type="EMBL" id="MJEQ01001482">
    <property type="protein sequence ID" value="OIT30566.1"/>
    <property type="molecule type" value="Genomic_DNA"/>
</dbReference>
<dbReference type="AlphaFoldDB" id="A0A314KMJ0"/>
<keyword evidence="3" id="KW-1185">Reference proteome</keyword>
<dbReference type="InterPro" id="IPR037898">
    <property type="entry name" value="NudC_fam"/>
</dbReference>
<dbReference type="OrthoDB" id="416217at2759"/>
<organism evidence="2 3">
    <name type="scientific">Nicotiana attenuata</name>
    <name type="common">Coyote tobacco</name>
    <dbReference type="NCBI Taxonomy" id="49451"/>
    <lineage>
        <taxon>Eukaryota</taxon>
        <taxon>Viridiplantae</taxon>
        <taxon>Streptophyta</taxon>
        <taxon>Embryophyta</taxon>
        <taxon>Tracheophyta</taxon>
        <taxon>Spermatophyta</taxon>
        <taxon>Magnoliopsida</taxon>
        <taxon>eudicotyledons</taxon>
        <taxon>Gunneridae</taxon>
        <taxon>Pentapetalae</taxon>
        <taxon>asterids</taxon>
        <taxon>lamiids</taxon>
        <taxon>Solanales</taxon>
        <taxon>Solanaceae</taxon>
        <taxon>Nicotianoideae</taxon>
        <taxon>Nicotianeae</taxon>
        <taxon>Nicotiana</taxon>
    </lineage>
</organism>
<proteinExistence type="predicted"/>
<dbReference type="Pfam" id="PF04969">
    <property type="entry name" value="CS"/>
    <property type="match status" value="1"/>
</dbReference>
<dbReference type="STRING" id="49451.A0A314KMJ0"/>
<evidence type="ECO:0000259" key="1">
    <source>
        <dbReference type="PROSITE" id="PS51203"/>
    </source>
</evidence>
<dbReference type="Gramene" id="OIT30566">
    <property type="protein sequence ID" value="OIT30566"/>
    <property type="gene ID" value="A4A49_55055"/>
</dbReference>
<reference evidence="2" key="1">
    <citation type="submission" date="2016-11" db="EMBL/GenBank/DDBJ databases">
        <title>The genome of Nicotiana attenuata.</title>
        <authorList>
            <person name="Xu S."/>
            <person name="Brockmoeller T."/>
            <person name="Gaquerel E."/>
            <person name="Navarro A."/>
            <person name="Kuhl H."/>
            <person name="Gase K."/>
            <person name="Ling Z."/>
            <person name="Zhou W."/>
            <person name="Kreitzer C."/>
            <person name="Stanke M."/>
            <person name="Tang H."/>
            <person name="Lyons E."/>
            <person name="Pandey P."/>
            <person name="Pandey S.P."/>
            <person name="Timmermann B."/>
            <person name="Baldwin I.T."/>
        </authorList>
    </citation>
    <scope>NUCLEOTIDE SEQUENCE [LARGE SCALE GENOMIC DNA]</scope>
    <source>
        <strain evidence="2">UT</strain>
    </source>
</reference>
<gene>
    <name evidence="2" type="primary">BOB1_0</name>
    <name evidence="2" type="ORF">A4A49_55055</name>
</gene>
<dbReference type="InterPro" id="IPR007052">
    <property type="entry name" value="CS_dom"/>
</dbReference>
<dbReference type="PROSITE" id="PS51203">
    <property type="entry name" value="CS"/>
    <property type="match status" value="1"/>
</dbReference>
<dbReference type="PANTHER" id="PTHR12356:SF22">
    <property type="entry name" value="PROTEIN BOBBER 2-LIKE"/>
    <property type="match status" value="1"/>
</dbReference>
<dbReference type="Proteomes" id="UP000187609">
    <property type="component" value="Unassembled WGS sequence"/>
</dbReference>
<dbReference type="GeneID" id="109209817"/>
<dbReference type="SUPFAM" id="SSF49764">
    <property type="entry name" value="HSP20-like chaperones"/>
    <property type="match status" value="1"/>
</dbReference>
<dbReference type="GO" id="GO:0006457">
    <property type="term" value="P:protein folding"/>
    <property type="evidence" value="ECO:0007669"/>
    <property type="project" value="TreeGrafter"/>
</dbReference>
<dbReference type="Gene3D" id="2.60.40.790">
    <property type="match status" value="1"/>
</dbReference>
<dbReference type="GO" id="GO:0051082">
    <property type="term" value="F:unfolded protein binding"/>
    <property type="evidence" value="ECO:0007669"/>
    <property type="project" value="TreeGrafter"/>
</dbReference>
<evidence type="ECO:0000313" key="2">
    <source>
        <dbReference type="EMBL" id="OIT30566.1"/>
    </source>
</evidence>
<dbReference type="KEGG" id="nau:109209817"/>
<dbReference type="CDD" id="cd06467">
    <property type="entry name" value="p23_NUDC_like"/>
    <property type="match status" value="1"/>
</dbReference>
<accession>A0A314KMJ0</accession>
<dbReference type="GO" id="GO:0006950">
    <property type="term" value="P:response to stress"/>
    <property type="evidence" value="ECO:0007669"/>
    <property type="project" value="UniProtKB-ARBA"/>
</dbReference>
<name>A0A314KMJ0_NICAT</name>
<dbReference type="InterPro" id="IPR008978">
    <property type="entry name" value="HSP20-like_chaperone"/>
</dbReference>
<feature type="domain" description="CS" evidence="1">
    <location>
        <begin position="1"/>
        <end position="90"/>
    </location>
</feature>
<dbReference type="PANTHER" id="PTHR12356">
    <property type="entry name" value="NUCLEAR MOVEMENT PROTEIN NUDC"/>
    <property type="match status" value="1"/>
</dbReference>
<dbReference type="SMR" id="A0A314KMJ0"/>